<dbReference type="Proteomes" id="UP000004374">
    <property type="component" value="Unassembled WGS sequence"/>
</dbReference>
<reference evidence="1 2" key="1">
    <citation type="journal article" date="2012" name="J. Bacteriol.">
        <title>Genome Sequence of the Protease-Producing Bacterium Rheinheimera nanhaiensis E407-8T, Isolated from Deep-Sea Sediment of the South China Sea.</title>
        <authorList>
            <person name="Zhang X.-Y."/>
            <person name="Zhang Y.-J."/>
            <person name="Qin Q.-L."/>
            <person name="Xie B.-B."/>
            <person name="Chen X.-L."/>
            <person name="Zhou B.-C."/>
            <person name="Zhang Y.-Z."/>
        </authorList>
    </citation>
    <scope>NUCLEOTIDE SEQUENCE [LARGE SCALE GENOMIC DNA]</scope>
    <source>
        <strain evidence="1 2">E407-8</strain>
    </source>
</reference>
<evidence type="ECO:0000313" key="2">
    <source>
        <dbReference type="Proteomes" id="UP000004374"/>
    </source>
</evidence>
<dbReference type="AlphaFoldDB" id="I1E350"/>
<gene>
    <name evidence="1" type="ORF">RNAN_3754</name>
</gene>
<name>I1E350_9GAMM</name>
<proteinExistence type="predicted"/>
<sequence>MQYTDHRLYLPLLLLTHIPAKALYCQHVKQALTPYEYRSKN</sequence>
<dbReference type="EMBL" id="BAFK01000040">
    <property type="protein sequence ID" value="GAB60728.1"/>
    <property type="molecule type" value="Genomic_DNA"/>
</dbReference>
<keyword evidence="2" id="KW-1185">Reference proteome</keyword>
<organism evidence="1 2">
    <name type="scientific">Rheinheimera nanhaiensis E407-8</name>
    <dbReference type="NCBI Taxonomy" id="562729"/>
    <lineage>
        <taxon>Bacteria</taxon>
        <taxon>Pseudomonadati</taxon>
        <taxon>Pseudomonadota</taxon>
        <taxon>Gammaproteobacteria</taxon>
        <taxon>Chromatiales</taxon>
        <taxon>Chromatiaceae</taxon>
        <taxon>Rheinheimera</taxon>
    </lineage>
</organism>
<dbReference type="STRING" id="562729.RNAN_3754"/>
<comment type="caution">
    <text evidence="1">The sequence shown here is derived from an EMBL/GenBank/DDBJ whole genome shotgun (WGS) entry which is preliminary data.</text>
</comment>
<protein>
    <submittedName>
        <fullName evidence="1">Uncharacterized protein</fullName>
    </submittedName>
</protein>
<accession>I1E350</accession>
<evidence type="ECO:0000313" key="1">
    <source>
        <dbReference type="EMBL" id="GAB60728.1"/>
    </source>
</evidence>